<keyword evidence="2" id="KW-0040">ANK repeat</keyword>
<evidence type="ECO:0000313" key="5">
    <source>
        <dbReference type="EMBL" id="KAL0992525.1"/>
    </source>
</evidence>
<dbReference type="InterPro" id="IPR033635">
    <property type="entry name" value="ANKS1/Caskin"/>
</dbReference>
<evidence type="ECO:0000313" key="6">
    <source>
        <dbReference type="Proteomes" id="UP001557470"/>
    </source>
</evidence>
<dbReference type="Pfam" id="PF16600">
    <property type="entry name" value="Caskin1-CID"/>
    <property type="match status" value="1"/>
</dbReference>
<protein>
    <recommendedName>
        <fullName evidence="4">Caskin-1 CASK-interaction domain-containing protein</fullName>
    </recommendedName>
</protein>
<dbReference type="PANTHER" id="PTHR24174:SF11">
    <property type="entry name" value="CASKIN-1"/>
    <property type="match status" value="1"/>
</dbReference>
<feature type="compositionally biased region" description="Low complexity" evidence="3">
    <location>
        <begin position="41"/>
        <end position="67"/>
    </location>
</feature>
<dbReference type="AlphaFoldDB" id="A0ABD0XHH3"/>
<accession>A0ABD0XHH3</accession>
<keyword evidence="1" id="KW-0677">Repeat</keyword>
<gene>
    <name evidence="5" type="ORF">UPYG_G00094490</name>
</gene>
<evidence type="ECO:0000256" key="3">
    <source>
        <dbReference type="SAM" id="MobiDB-lite"/>
    </source>
</evidence>
<reference evidence="5 6" key="1">
    <citation type="submission" date="2024-06" db="EMBL/GenBank/DDBJ databases">
        <authorList>
            <person name="Pan Q."/>
            <person name="Wen M."/>
            <person name="Jouanno E."/>
            <person name="Zahm M."/>
            <person name="Klopp C."/>
            <person name="Cabau C."/>
            <person name="Louis A."/>
            <person name="Berthelot C."/>
            <person name="Parey E."/>
            <person name="Roest Crollius H."/>
            <person name="Montfort J."/>
            <person name="Robinson-Rechavi M."/>
            <person name="Bouchez O."/>
            <person name="Lampietro C."/>
            <person name="Lopez Roques C."/>
            <person name="Donnadieu C."/>
            <person name="Postlethwait J."/>
            <person name="Bobe J."/>
            <person name="Verreycken H."/>
            <person name="Guiguen Y."/>
        </authorList>
    </citation>
    <scope>NUCLEOTIDE SEQUENCE [LARGE SCALE GENOMIC DNA]</scope>
    <source>
        <strain evidence="5">Up_M1</strain>
        <tissue evidence="5">Testis</tissue>
    </source>
</reference>
<proteinExistence type="predicted"/>
<dbReference type="PANTHER" id="PTHR24174">
    <property type="entry name" value="ANKYRIN REPEAT AND STERILE ALPHA MOTIF DOMAIN-CONTAINING PROTEIN 1"/>
    <property type="match status" value="1"/>
</dbReference>
<comment type="caution">
    <text evidence="5">The sequence shown here is derived from an EMBL/GenBank/DDBJ whole genome shotgun (WGS) entry which is preliminary data.</text>
</comment>
<evidence type="ECO:0000256" key="2">
    <source>
        <dbReference type="ARBA" id="ARBA00023043"/>
    </source>
</evidence>
<dbReference type="EMBL" id="JAGEUA010000003">
    <property type="protein sequence ID" value="KAL0992525.1"/>
    <property type="molecule type" value="Genomic_DNA"/>
</dbReference>
<feature type="compositionally biased region" description="Polar residues" evidence="3">
    <location>
        <begin position="9"/>
        <end position="18"/>
    </location>
</feature>
<feature type="domain" description="Caskin-1 CASK-interaction" evidence="4">
    <location>
        <begin position="28"/>
        <end position="86"/>
    </location>
</feature>
<feature type="region of interest" description="Disordered" evidence="3">
    <location>
        <begin position="1"/>
        <end position="69"/>
    </location>
</feature>
<dbReference type="InterPro" id="IPR032232">
    <property type="entry name" value="Caskin1-CID"/>
</dbReference>
<name>A0ABD0XHH3_UMBPY</name>
<organism evidence="5 6">
    <name type="scientific">Umbra pygmaea</name>
    <name type="common">Eastern mudminnow</name>
    <dbReference type="NCBI Taxonomy" id="75934"/>
    <lineage>
        <taxon>Eukaryota</taxon>
        <taxon>Metazoa</taxon>
        <taxon>Chordata</taxon>
        <taxon>Craniata</taxon>
        <taxon>Vertebrata</taxon>
        <taxon>Euteleostomi</taxon>
        <taxon>Actinopterygii</taxon>
        <taxon>Neopterygii</taxon>
        <taxon>Teleostei</taxon>
        <taxon>Protacanthopterygii</taxon>
        <taxon>Esociformes</taxon>
        <taxon>Umbridae</taxon>
        <taxon>Umbra</taxon>
    </lineage>
</organism>
<evidence type="ECO:0000256" key="1">
    <source>
        <dbReference type="ARBA" id="ARBA00022737"/>
    </source>
</evidence>
<evidence type="ECO:0000259" key="4">
    <source>
        <dbReference type="Pfam" id="PF16600"/>
    </source>
</evidence>
<sequence length="147" mass="15374">MGVSCRGSEASTHGSPTRSCGPLGGSSEEIWVLRKPGPGGDRSSVGSSGSVTSVRSSGSGQSAGSSSHIIHAQAEGVKLLASVLSQSTKAKEHLLEQSKSVEMSTVQSVVPSALYRDSQTNQDAHCMKLRLMKLQQPGRGRGKLRER</sequence>
<keyword evidence="6" id="KW-1185">Reference proteome</keyword>
<dbReference type="Proteomes" id="UP001557470">
    <property type="component" value="Unassembled WGS sequence"/>
</dbReference>